<organism evidence="2 4">
    <name type="scientific">Seminavis robusta</name>
    <dbReference type="NCBI Taxonomy" id="568900"/>
    <lineage>
        <taxon>Eukaryota</taxon>
        <taxon>Sar</taxon>
        <taxon>Stramenopiles</taxon>
        <taxon>Ochrophyta</taxon>
        <taxon>Bacillariophyta</taxon>
        <taxon>Bacillariophyceae</taxon>
        <taxon>Bacillariophycidae</taxon>
        <taxon>Naviculales</taxon>
        <taxon>Naviculaceae</taxon>
        <taxon>Seminavis</taxon>
    </lineage>
</organism>
<keyword evidence="4" id="KW-1185">Reference proteome</keyword>
<evidence type="ECO:0000313" key="3">
    <source>
        <dbReference type="EMBL" id="CAB9530765.1"/>
    </source>
</evidence>
<evidence type="ECO:0000313" key="4">
    <source>
        <dbReference type="Proteomes" id="UP001153069"/>
    </source>
</evidence>
<dbReference type="Proteomes" id="UP001153069">
    <property type="component" value="Unassembled WGS sequence"/>
</dbReference>
<dbReference type="EMBL" id="CAICTM010002574">
    <property type="protein sequence ID" value="CAB9529661.1"/>
    <property type="molecule type" value="Genomic_DNA"/>
</dbReference>
<proteinExistence type="predicted"/>
<dbReference type="EMBL" id="CAICTM010003027">
    <property type="protein sequence ID" value="CAB9530765.1"/>
    <property type="molecule type" value="Genomic_DNA"/>
</dbReference>
<evidence type="ECO:0000256" key="1">
    <source>
        <dbReference type="SAM" id="Phobius"/>
    </source>
</evidence>
<protein>
    <submittedName>
        <fullName evidence="2">Uncharacterized protein</fullName>
    </submittedName>
</protein>
<keyword evidence="1" id="KW-0812">Transmembrane</keyword>
<gene>
    <name evidence="2" type="ORF">SEMRO_2576_G331730.1</name>
    <name evidence="3" type="ORF">SEMRO_3029_G342490.1</name>
</gene>
<comment type="caution">
    <text evidence="2">The sequence shown here is derived from an EMBL/GenBank/DDBJ whole genome shotgun (WGS) entry which is preliminary data.</text>
</comment>
<keyword evidence="1" id="KW-1133">Transmembrane helix</keyword>
<name>A0A9N8HXQ4_9STRA</name>
<sequence>MTTGRNNTNDDEEAHEKLEKKDLYGLGKDIQSVKEFRSRLSFVKIALVVSLLCNLVLVGFLLFEANAPASSTPVPSQTTGAHSARQLQQGTMDSGIEPAQVTVTVDGITYKGGNNGGQPTIRIEKGCGVYEHILPDKQEARVTCCGDGDCLLGFLTQQQWLLHWLRK</sequence>
<evidence type="ECO:0000313" key="2">
    <source>
        <dbReference type="EMBL" id="CAB9529661.1"/>
    </source>
</evidence>
<dbReference type="AlphaFoldDB" id="A0A9N8HXQ4"/>
<accession>A0A9N8HXQ4</accession>
<reference evidence="2" key="1">
    <citation type="submission" date="2020-06" db="EMBL/GenBank/DDBJ databases">
        <authorList>
            <consortium name="Plant Systems Biology data submission"/>
        </authorList>
    </citation>
    <scope>NUCLEOTIDE SEQUENCE</scope>
    <source>
        <strain evidence="2">D6</strain>
    </source>
</reference>
<keyword evidence="1" id="KW-0472">Membrane</keyword>
<feature type="transmembrane region" description="Helical" evidence="1">
    <location>
        <begin position="42"/>
        <end position="63"/>
    </location>
</feature>